<reference evidence="1 2" key="1">
    <citation type="journal article" date="2019" name="Sci. Rep.">
        <title>Orb-weaving spider Araneus ventricosus genome elucidates the spidroin gene catalogue.</title>
        <authorList>
            <person name="Kono N."/>
            <person name="Nakamura H."/>
            <person name="Ohtoshi R."/>
            <person name="Moran D.A.P."/>
            <person name="Shinohara A."/>
            <person name="Yoshida Y."/>
            <person name="Fujiwara M."/>
            <person name="Mori M."/>
            <person name="Tomita M."/>
            <person name="Arakawa K."/>
        </authorList>
    </citation>
    <scope>NUCLEOTIDE SEQUENCE [LARGE SCALE GENOMIC DNA]</scope>
</reference>
<protein>
    <submittedName>
        <fullName evidence="1">Uncharacterized protein</fullName>
    </submittedName>
</protein>
<keyword evidence="2" id="KW-1185">Reference proteome</keyword>
<comment type="caution">
    <text evidence="1">The sequence shown here is derived from an EMBL/GenBank/DDBJ whole genome shotgun (WGS) entry which is preliminary data.</text>
</comment>
<evidence type="ECO:0000313" key="1">
    <source>
        <dbReference type="EMBL" id="GBM32191.1"/>
    </source>
</evidence>
<name>A0A4Y2ETJ8_ARAVE</name>
<organism evidence="1 2">
    <name type="scientific">Araneus ventricosus</name>
    <name type="common">Orbweaver spider</name>
    <name type="synonym">Epeira ventricosa</name>
    <dbReference type="NCBI Taxonomy" id="182803"/>
    <lineage>
        <taxon>Eukaryota</taxon>
        <taxon>Metazoa</taxon>
        <taxon>Ecdysozoa</taxon>
        <taxon>Arthropoda</taxon>
        <taxon>Chelicerata</taxon>
        <taxon>Arachnida</taxon>
        <taxon>Araneae</taxon>
        <taxon>Araneomorphae</taxon>
        <taxon>Entelegynae</taxon>
        <taxon>Araneoidea</taxon>
        <taxon>Araneidae</taxon>
        <taxon>Araneus</taxon>
    </lineage>
</organism>
<gene>
    <name evidence="1" type="ORF">AVEN_176672_1</name>
</gene>
<evidence type="ECO:0000313" key="2">
    <source>
        <dbReference type="Proteomes" id="UP000499080"/>
    </source>
</evidence>
<proteinExistence type="predicted"/>
<accession>A0A4Y2ETJ8</accession>
<dbReference type="EMBL" id="BGPR01093752">
    <property type="protein sequence ID" value="GBM32191.1"/>
    <property type="molecule type" value="Genomic_DNA"/>
</dbReference>
<dbReference type="AlphaFoldDB" id="A0A4Y2ETJ8"/>
<dbReference type="Proteomes" id="UP000499080">
    <property type="component" value="Unassembled WGS sequence"/>
</dbReference>
<sequence>MADFSGEVDGGGDATGKLVDAVNNVFYGVHFGITRDAVVDDFTKRGQFCDADLFGGGDKIGADVNFEEDWVAITGEVIEQGSIASPAEMFFIMPKSWVLQEGWL</sequence>